<reference evidence="2" key="2">
    <citation type="submission" date="2022-01" db="EMBL/GenBank/DDBJ databases">
        <authorList>
            <person name="Yamashiro T."/>
            <person name="Shiraishi A."/>
            <person name="Satake H."/>
            <person name="Nakayama K."/>
        </authorList>
    </citation>
    <scope>NUCLEOTIDE SEQUENCE</scope>
</reference>
<feature type="compositionally biased region" description="Basic and acidic residues" evidence="1">
    <location>
        <begin position="293"/>
        <end position="303"/>
    </location>
</feature>
<dbReference type="Proteomes" id="UP001151760">
    <property type="component" value="Unassembled WGS sequence"/>
</dbReference>
<evidence type="ECO:0008006" key="4">
    <source>
        <dbReference type="Google" id="ProtNLM"/>
    </source>
</evidence>
<dbReference type="EMBL" id="BQNB010019109">
    <property type="protein sequence ID" value="GJT81766.1"/>
    <property type="molecule type" value="Genomic_DNA"/>
</dbReference>
<evidence type="ECO:0000313" key="3">
    <source>
        <dbReference type="Proteomes" id="UP001151760"/>
    </source>
</evidence>
<proteinExistence type="predicted"/>
<dbReference type="CDD" id="cd06008">
    <property type="entry name" value="NF-X1-zinc-finger"/>
    <property type="match status" value="1"/>
</dbReference>
<dbReference type="PANTHER" id="PTHR12360">
    <property type="entry name" value="NUCLEAR TRANSCRIPTION FACTOR, X-BOX BINDING 1 NFX1"/>
    <property type="match status" value="1"/>
</dbReference>
<name>A0ABQ5H1L4_9ASTR</name>
<feature type="compositionally biased region" description="Gly residues" evidence="1">
    <location>
        <begin position="277"/>
        <end position="287"/>
    </location>
</feature>
<keyword evidence="3" id="KW-1185">Reference proteome</keyword>
<comment type="caution">
    <text evidence="2">The sequence shown here is derived from an EMBL/GenBank/DDBJ whole genome shotgun (WGS) entry which is preliminary data.</text>
</comment>
<organism evidence="2 3">
    <name type="scientific">Tanacetum coccineum</name>
    <dbReference type="NCBI Taxonomy" id="301880"/>
    <lineage>
        <taxon>Eukaryota</taxon>
        <taxon>Viridiplantae</taxon>
        <taxon>Streptophyta</taxon>
        <taxon>Embryophyta</taxon>
        <taxon>Tracheophyta</taxon>
        <taxon>Spermatophyta</taxon>
        <taxon>Magnoliopsida</taxon>
        <taxon>eudicotyledons</taxon>
        <taxon>Gunneridae</taxon>
        <taxon>Pentapetalae</taxon>
        <taxon>asterids</taxon>
        <taxon>campanulids</taxon>
        <taxon>Asterales</taxon>
        <taxon>Asteraceae</taxon>
        <taxon>Asteroideae</taxon>
        <taxon>Anthemideae</taxon>
        <taxon>Anthemidinae</taxon>
        <taxon>Tanacetum</taxon>
    </lineage>
</organism>
<feature type="region of interest" description="Disordered" evidence="1">
    <location>
        <begin position="277"/>
        <end position="316"/>
    </location>
</feature>
<sequence length="473" mass="51690">MPGDPPSDPYLTPHSFGEPCGKAFDKDLVAKASYIDDEGDHCRYHCVQCHPGPCPPCKSFAPPKMCPCCKKTITIRCSDQSQKSLLTYGQRCGDMEPVAEVTENQGQNGEFTADPGLMGDFVPEEMDQTLMSSSVGRANSGSKIFGSAKAESVESGEKTRIAFGAFLDPVADKLMVAATLVLLCTRPPEDAMFGQLPWLLTYVCSCGAVGTLYDIVPRKLIVNNHNMSTDTDTSFFAFPNQPRWTSADIQEYARATVPLRADGVMCSVGRPAVESLGGGTGVQVGRGGRGRRPREGNDERVDDLNGQGNDQGLGANEGNLLPAMLAQVSNQGNVGNQNGNEVNENIQENVRNVLVNGNRVGCYYKEFLACNPKEYDSKGGVVVLTRWIEKIENVQDMSGYSNDQKVKYTAGSFVEFCPSHEMQKLESELWNHAMVEAGHVVYTDRFHELARLVPHLVTPESRMIERYVYGLAS</sequence>
<dbReference type="PANTHER" id="PTHR12360:SF12">
    <property type="entry name" value="TRANSCRIPTIONAL REPRESSOR NF-X1"/>
    <property type="match status" value="1"/>
</dbReference>
<evidence type="ECO:0000313" key="2">
    <source>
        <dbReference type="EMBL" id="GJT81766.1"/>
    </source>
</evidence>
<protein>
    <recommendedName>
        <fullName evidence="4">Reverse transcriptase domain-containing protein</fullName>
    </recommendedName>
</protein>
<accession>A0ABQ5H1L4</accession>
<gene>
    <name evidence="2" type="ORF">Tco_1056108</name>
</gene>
<evidence type="ECO:0000256" key="1">
    <source>
        <dbReference type="SAM" id="MobiDB-lite"/>
    </source>
</evidence>
<dbReference type="InterPro" id="IPR034078">
    <property type="entry name" value="NFX1_fam"/>
</dbReference>
<reference evidence="2" key="1">
    <citation type="journal article" date="2022" name="Int. J. Mol. Sci.">
        <title>Draft Genome of Tanacetum Coccineum: Genomic Comparison of Closely Related Tanacetum-Family Plants.</title>
        <authorList>
            <person name="Yamashiro T."/>
            <person name="Shiraishi A."/>
            <person name="Nakayama K."/>
            <person name="Satake H."/>
        </authorList>
    </citation>
    <scope>NUCLEOTIDE SEQUENCE</scope>
</reference>